<keyword evidence="2 5" id="KW-0812">Transmembrane</keyword>
<keyword evidence="3 5" id="KW-1133">Transmembrane helix</keyword>
<dbReference type="SUPFAM" id="SSF161084">
    <property type="entry name" value="MAPEG domain-like"/>
    <property type="match status" value="1"/>
</dbReference>
<dbReference type="Gene3D" id="1.20.120.550">
    <property type="entry name" value="Membrane associated eicosanoid/glutathione metabolism-like domain"/>
    <property type="match status" value="1"/>
</dbReference>
<evidence type="ECO:0000256" key="5">
    <source>
        <dbReference type="SAM" id="Phobius"/>
    </source>
</evidence>
<evidence type="ECO:0000256" key="3">
    <source>
        <dbReference type="ARBA" id="ARBA00022989"/>
    </source>
</evidence>
<evidence type="ECO:0000256" key="2">
    <source>
        <dbReference type="ARBA" id="ARBA00022692"/>
    </source>
</evidence>
<reference evidence="6 7" key="1">
    <citation type="submission" date="2022-12" db="EMBL/GenBank/DDBJ databases">
        <title>Dasania phycosphaerae sp. nov., isolated from particulate material of the south coast of Korea.</title>
        <authorList>
            <person name="Jiang Y."/>
        </authorList>
    </citation>
    <scope>NUCLEOTIDE SEQUENCE [LARGE SCALE GENOMIC DNA]</scope>
    <source>
        <strain evidence="6 7">GY-19</strain>
    </source>
</reference>
<dbReference type="PANTHER" id="PTHR35814">
    <property type="match status" value="1"/>
</dbReference>
<evidence type="ECO:0000256" key="1">
    <source>
        <dbReference type="ARBA" id="ARBA00004370"/>
    </source>
</evidence>
<name>A0A9J6RK28_9GAMM</name>
<dbReference type="Pfam" id="PF01124">
    <property type="entry name" value="MAPEG"/>
    <property type="match status" value="1"/>
</dbReference>
<dbReference type="InterPro" id="IPR001129">
    <property type="entry name" value="Membr-assoc_MAPEG"/>
</dbReference>
<comment type="caution">
    <text evidence="6">The sequence shown here is derived from an EMBL/GenBank/DDBJ whole genome shotgun (WGS) entry which is preliminary data.</text>
</comment>
<evidence type="ECO:0000256" key="4">
    <source>
        <dbReference type="ARBA" id="ARBA00023136"/>
    </source>
</evidence>
<organism evidence="6 7">
    <name type="scientific">Dasania phycosphaerae</name>
    <dbReference type="NCBI Taxonomy" id="2950436"/>
    <lineage>
        <taxon>Bacteria</taxon>
        <taxon>Pseudomonadati</taxon>
        <taxon>Pseudomonadota</taxon>
        <taxon>Gammaproteobacteria</taxon>
        <taxon>Cellvibrionales</taxon>
        <taxon>Spongiibacteraceae</taxon>
        <taxon>Dasania</taxon>
    </lineage>
</organism>
<dbReference type="RefSeq" id="WP_258330863.1">
    <property type="nucleotide sequence ID" value="NZ_JAPTGG010000003.1"/>
</dbReference>
<feature type="transmembrane region" description="Helical" evidence="5">
    <location>
        <begin position="109"/>
        <end position="132"/>
    </location>
</feature>
<feature type="transmembrane region" description="Helical" evidence="5">
    <location>
        <begin position="12"/>
        <end position="32"/>
    </location>
</feature>
<sequence>MPTISFADSSLYIALTALLVLSLAIRVVVLRVKFKVGIGDGKHPALQLAIRTHANAAEYVPLALLLLIVLENTWQQTLLTHLMGSLLFIGRALHAAGLSQSANTSAPRLLGTLFTWVMMAASALAIIVFYVLKAA</sequence>
<dbReference type="Proteomes" id="UP001069090">
    <property type="component" value="Unassembled WGS sequence"/>
</dbReference>
<dbReference type="GO" id="GO:0016020">
    <property type="term" value="C:membrane"/>
    <property type="evidence" value="ECO:0007669"/>
    <property type="project" value="UniProtKB-SubCell"/>
</dbReference>
<comment type="subcellular location">
    <subcellularLocation>
        <location evidence="1">Membrane</location>
    </subcellularLocation>
</comment>
<dbReference type="PANTHER" id="PTHR35814:SF1">
    <property type="entry name" value="GLUTATHIONE S-TRANSFERASE-RELATED"/>
    <property type="match status" value="1"/>
</dbReference>
<protein>
    <submittedName>
        <fullName evidence="6">MAPEG family protein</fullName>
    </submittedName>
</protein>
<evidence type="ECO:0000313" key="6">
    <source>
        <dbReference type="EMBL" id="MCZ0864713.1"/>
    </source>
</evidence>
<dbReference type="InterPro" id="IPR023352">
    <property type="entry name" value="MAPEG-like_dom_sf"/>
</dbReference>
<keyword evidence="4 5" id="KW-0472">Membrane</keyword>
<keyword evidence="7" id="KW-1185">Reference proteome</keyword>
<evidence type="ECO:0000313" key="7">
    <source>
        <dbReference type="Proteomes" id="UP001069090"/>
    </source>
</evidence>
<dbReference type="AlphaFoldDB" id="A0A9J6RK28"/>
<proteinExistence type="predicted"/>
<feature type="transmembrane region" description="Helical" evidence="5">
    <location>
        <begin position="76"/>
        <end position="97"/>
    </location>
</feature>
<accession>A0A9J6RK28</accession>
<dbReference type="EMBL" id="JAPTGG010000003">
    <property type="protein sequence ID" value="MCZ0864713.1"/>
    <property type="molecule type" value="Genomic_DNA"/>
</dbReference>
<gene>
    <name evidence="6" type="ORF">O0V09_05845</name>
</gene>